<dbReference type="AlphaFoldDB" id="A0A8T0J3E5"/>
<evidence type="ECO:0000256" key="1">
    <source>
        <dbReference type="SAM" id="MobiDB-lite"/>
    </source>
</evidence>
<dbReference type="EMBL" id="CM026421">
    <property type="protein sequence ID" value="KAG0590087.1"/>
    <property type="molecule type" value="Genomic_DNA"/>
</dbReference>
<proteinExistence type="predicted"/>
<accession>A0A8T0J3E5</accession>
<keyword evidence="3" id="KW-1185">Reference proteome</keyword>
<protein>
    <submittedName>
        <fullName evidence="2">Uncharacterized protein</fullName>
    </submittedName>
</protein>
<dbReference type="Proteomes" id="UP000822688">
    <property type="component" value="Chromosome 1"/>
</dbReference>
<comment type="caution">
    <text evidence="2">The sequence shown here is derived from an EMBL/GenBank/DDBJ whole genome shotgun (WGS) entry which is preliminary data.</text>
</comment>
<evidence type="ECO:0000313" key="2">
    <source>
        <dbReference type="EMBL" id="KAG0590087.1"/>
    </source>
</evidence>
<organism evidence="2 3">
    <name type="scientific">Ceratodon purpureus</name>
    <name type="common">Fire moss</name>
    <name type="synonym">Dicranum purpureum</name>
    <dbReference type="NCBI Taxonomy" id="3225"/>
    <lineage>
        <taxon>Eukaryota</taxon>
        <taxon>Viridiplantae</taxon>
        <taxon>Streptophyta</taxon>
        <taxon>Embryophyta</taxon>
        <taxon>Bryophyta</taxon>
        <taxon>Bryophytina</taxon>
        <taxon>Bryopsida</taxon>
        <taxon>Dicranidae</taxon>
        <taxon>Pseudoditrichales</taxon>
        <taxon>Ditrichaceae</taxon>
        <taxon>Ceratodon</taxon>
    </lineage>
</organism>
<evidence type="ECO:0000313" key="3">
    <source>
        <dbReference type="Proteomes" id="UP000822688"/>
    </source>
</evidence>
<reference evidence="2" key="1">
    <citation type="submission" date="2020-06" db="EMBL/GenBank/DDBJ databases">
        <title>WGS assembly of Ceratodon purpureus strain R40.</title>
        <authorList>
            <person name="Carey S.B."/>
            <person name="Jenkins J."/>
            <person name="Shu S."/>
            <person name="Lovell J.T."/>
            <person name="Sreedasyam A."/>
            <person name="Maumus F."/>
            <person name="Tiley G.P."/>
            <person name="Fernandez-Pozo N."/>
            <person name="Barry K."/>
            <person name="Chen C."/>
            <person name="Wang M."/>
            <person name="Lipzen A."/>
            <person name="Daum C."/>
            <person name="Saski C.A."/>
            <person name="Payton A.C."/>
            <person name="Mcbreen J.C."/>
            <person name="Conrad R.E."/>
            <person name="Kollar L.M."/>
            <person name="Olsson S."/>
            <person name="Huttunen S."/>
            <person name="Landis J.B."/>
            <person name="Wickett N.J."/>
            <person name="Johnson M.G."/>
            <person name="Rensing S.A."/>
            <person name="Grimwood J."/>
            <person name="Schmutz J."/>
            <person name="Mcdaniel S.F."/>
        </authorList>
    </citation>
    <scope>NUCLEOTIDE SEQUENCE</scope>
    <source>
        <strain evidence="2">R40</strain>
    </source>
</reference>
<name>A0A8T0J3E5_CERPU</name>
<sequence length="112" mass="12173">MLKTYNPLLVIQPPELDRNESRVSAPRPLLVATPGGARKPQQESDHEASVAIAEPYHDEQLANSIHHSATTIRRPALASPRLIDQSARASCSVCRTVGCSSAPMELRPGLLR</sequence>
<gene>
    <name evidence="2" type="ORF">KC19_1G070700</name>
</gene>
<feature type="region of interest" description="Disordered" evidence="1">
    <location>
        <begin position="16"/>
        <end position="48"/>
    </location>
</feature>